<keyword evidence="3" id="KW-1133">Transmembrane helix</keyword>
<dbReference type="STRING" id="1514105.AOC36_09165"/>
<keyword evidence="2" id="KW-0813">Transport</keyword>
<feature type="transmembrane region" description="Helical" evidence="3">
    <location>
        <begin position="75"/>
        <end position="97"/>
    </location>
</feature>
<gene>
    <name evidence="4" type="ORF">AOC36_09165</name>
</gene>
<evidence type="ECO:0000313" key="4">
    <source>
        <dbReference type="EMBL" id="AMC94151.1"/>
    </source>
</evidence>
<dbReference type="OrthoDB" id="9803495at2"/>
<dbReference type="RefSeq" id="WP_067633570.1">
    <property type="nucleotide sequence ID" value="NZ_CP013213.1"/>
</dbReference>
<dbReference type="PIRSF" id="PIRSF016661">
    <property type="entry name" value="BioY"/>
    <property type="match status" value="1"/>
</dbReference>
<evidence type="ECO:0000256" key="3">
    <source>
        <dbReference type="SAM" id="Phobius"/>
    </source>
</evidence>
<name>A0A0X8H144_9FIRM</name>
<dbReference type="InterPro" id="IPR003784">
    <property type="entry name" value="BioY"/>
</dbReference>
<feature type="transmembrane region" description="Helical" evidence="3">
    <location>
        <begin position="109"/>
        <end position="129"/>
    </location>
</feature>
<dbReference type="KEGG" id="erl:AOC36_09165"/>
<sequence>MKTKDLVHIALFAALIGVCAQITIPTPIVPFTLQPFAISLTALTLPRKQAVSAVILYVLLGLIGLPVFAGGSGGFGVVLSPTFGFIVGFIPMAYAIATFKDKKVYGFRILSLIAGIVVLYGIAMPYLYYNLTVLLEAPTEISKLLMLYCLPYLPTDSLSSVVSSWISDRIPV</sequence>
<proteinExistence type="inferred from homology"/>
<dbReference type="GO" id="GO:0005886">
    <property type="term" value="C:plasma membrane"/>
    <property type="evidence" value="ECO:0007669"/>
    <property type="project" value="UniProtKB-SubCell"/>
</dbReference>
<comment type="similarity">
    <text evidence="1 2">Belongs to the BioY family.</text>
</comment>
<keyword evidence="2" id="KW-1003">Cell membrane</keyword>
<dbReference type="PANTHER" id="PTHR34295:SF1">
    <property type="entry name" value="BIOTIN TRANSPORTER BIOY"/>
    <property type="match status" value="1"/>
</dbReference>
<evidence type="ECO:0000313" key="5">
    <source>
        <dbReference type="Proteomes" id="UP000063781"/>
    </source>
</evidence>
<dbReference type="PANTHER" id="PTHR34295">
    <property type="entry name" value="BIOTIN TRANSPORTER BIOY"/>
    <property type="match status" value="1"/>
</dbReference>
<reference evidence="4 5" key="1">
    <citation type="submission" date="2015-10" db="EMBL/GenBank/DDBJ databases">
        <title>Erysipelothrix larvae sp. LV19 isolated from the larval gut of the rhinoceros beetle, Trypoxylus dichotomus.</title>
        <authorList>
            <person name="Lim S."/>
            <person name="Kim B.-C."/>
        </authorList>
    </citation>
    <scope>NUCLEOTIDE SEQUENCE [LARGE SCALE GENOMIC DNA]</scope>
    <source>
        <strain evidence="4 5">LV19</strain>
    </source>
</reference>
<organism evidence="4 5">
    <name type="scientific">Erysipelothrix larvae</name>
    <dbReference type="NCBI Taxonomy" id="1514105"/>
    <lineage>
        <taxon>Bacteria</taxon>
        <taxon>Bacillati</taxon>
        <taxon>Bacillota</taxon>
        <taxon>Erysipelotrichia</taxon>
        <taxon>Erysipelotrichales</taxon>
        <taxon>Erysipelotrichaceae</taxon>
        <taxon>Erysipelothrix</taxon>
    </lineage>
</organism>
<dbReference type="EMBL" id="CP013213">
    <property type="protein sequence ID" value="AMC94151.1"/>
    <property type="molecule type" value="Genomic_DNA"/>
</dbReference>
<evidence type="ECO:0000256" key="2">
    <source>
        <dbReference type="PIRNR" id="PIRNR016661"/>
    </source>
</evidence>
<accession>A0A0X8H144</accession>
<protein>
    <recommendedName>
        <fullName evidence="2">Biotin transporter</fullName>
    </recommendedName>
</protein>
<dbReference type="AlphaFoldDB" id="A0A0X8H144"/>
<dbReference type="Proteomes" id="UP000063781">
    <property type="component" value="Chromosome"/>
</dbReference>
<dbReference type="Pfam" id="PF02632">
    <property type="entry name" value="BioY"/>
    <property type="match status" value="1"/>
</dbReference>
<dbReference type="Gene3D" id="1.10.1760.20">
    <property type="match status" value="1"/>
</dbReference>
<comment type="subcellular location">
    <subcellularLocation>
        <location evidence="2">Cell membrane</location>
        <topology evidence="2">Multi-pass membrane protein</topology>
    </subcellularLocation>
</comment>
<keyword evidence="2 3" id="KW-0472">Membrane</keyword>
<feature type="transmembrane region" description="Helical" evidence="3">
    <location>
        <begin position="50"/>
        <end position="69"/>
    </location>
</feature>
<dbReference type="GO" id="GO:0015225">
    <property type="term" value="F:biotin transmembrane transporter activity"/>
    <property type="evidence" value="ECO:0007669"/>
    <property type="project" value="UniProtKB-UniRule"/>
</dbReference>
<feature type="transmembrane region" description="Helical" evidence="3">
    <location>
        <begin position="6"/>
        <end position="29"/>
    </location>
</feature>
<evidence type="ECO:0000256" key="1">
    <source>
        <dbReference type="ARBA" id="ARBA00010692"/>
    </source>
</evidence>
<keyword evidence="3" id="KW-0812">Transmembrane</keyword>
<keyword evidence="5" id="KW-1185">Reference proteome</keyword>